<accession>A0AAD9ZM94</accession>
<protein>
    <submittedName>
        <fullName evidence="1">Uncharacterized protein</fullName>
    </submittedName>
</protein>
<gene>
    <name evidence="1" type="ORF">Dsin_031917</name>
</gene>
<reference evidence="1" key="1">
    <citation type="journal article" date="2023" name="Plant J.">
        <title>Genome sequences and population genomics provide insights into the demographic history, inbreeding, and mutation load of two 'living fossil' tree species of Dipteronia.</title>
        <authorList>
            <person name="Feng Y."/>
            <person name="Comes H.P."/>
            <person name="Chen J."/>
            <person name="Zhu S."/>
            <person name="Lu R."/>
            <person name="Zhang X."/>
            <person name="Li P."/>
            <person name="Qiu J."/>
            <person name="Olsen K.M."/>
            <person name="Qiu Y."/>
        </authorList>
    </citation>
    <scope>NUCLEOTIDE SEQUENCE</scope>
    <source>
        <strain evidence="1">NBL</strain>
    </source>
</reference>
<evidence type="ECO:0000313" key="1">
    <source>
        <dbReference type="EMBL" id="KAK3184631.1"/>
    </source>
</evidence>
<dbReference type="Proteomes" id="UP001281410">
    <property type="component" value="Unassembled WGS sequence"/>
</dbReference>
<dbReference type="EMBL" id="JANJYJ010000010">
    <property type="protein sequence ID" value="KAK3184631.1"/>
    <property type="molecule type" value="Genomic_DNA"/>
</dbReference>
<dbReference type="PANTHER" id="PTHR33103">
    <property type="entry name" value="OS01G0153900 PROTEIN"/>
    <property type="match status" value="1"/>
</dbReference>
<evidence type="ECO:0000313" key="2">
    <source>
        <dbReference type="Proteomes" id="UP001281410"/>
    </source>
</evidence>
<dbReference type="Pfam" id="PF05056">
    <property type="entry name" value="DUF674"/>
    <property type="match status" value="1"/>
</dbReference>
<keyword evidence="2" id="KW-1185">Reference proteome</keyword>
<dbReference type="InterPro" id="IPR007750">
    <property type="entry name" value="DUF674"/>
</dbReference>
<dbReference type="PANTHER" id="PTHR33103:SF27">
    <property type="entry name" value="OS04G0594700 PROTEIN"/>
    <property type="match status" value="1"/>
</dbReference>
<organism evidence="1 2">
    <name type="scientific">Dipteronia sinensis</name>
    <dbReference type="NCBI Taxonomy" id="43782"/>
    <lineage>
        <taxon>Eukaryota</taxon>
        <taxon>Viridiplantae</taxon>
        <taxon>Streptophyta</taxon>
        <taxon>Embryophyta</taxon>
        <taxon>Tracheophyta</taxon>
        <taxon>Spermatophyta</taxon>
        <taxon>Magnoliopsida</taxon>
        <taxon>eudicotyledons</taxon>
        <taxon>Gunneridae</taxon>
        <taxon>Pentapetalae</taxon>
        <taxon>rosids</taxon>
        <taxon>malvids</taxon>
        <taxon>Sapindales</taxon>
        <taxon>Sapindaceae</taxon>
        <taxon>Hippocastanoideae</taxon>
        <taxon>Acereae</taxon>
        <taxon>Dipteronia</taxon>
    </lineage>
</organism>
<name>A0AAD9ZM94_9ROSI</name>
<comment type="caution">
    <text evidence="1">The sequence shown here is derived from an EMBL/GenBank/DDBJ whole genome shotgun (WGS) entry which is preliminary data.</text>
</comment>
<dbReference type="AlphaFoldDB" id="A0AAD9ZM94"/>
<sequence length="167" mass="18294">MPASFETCLPVLSKLGVIDRTTVEVCNVNIGVNKVLTLLKCSLLSKMPLTETLLKHNPVPEFGRVDFDQGSYEKSRMKNPASNVNGKIRVKLVVSKSKNMVCFAEASEDFVNLLFSFLTVLLGFIVKEMHSGTSKGDENVNIPIWGSSTDNLFQGPSGLGMLERLNA</sequence>
<proteinExistence type="predicted"/>